<dbReference type="InterPro" id="IPR038718">
    <property type="entry name" value="SNF2-like_sf"/>
</dbReference>
<dbReference type="EMBL" id="LR798365">
    <property type="protein sequence ID" value="CAB5226609.1"/>
    <property type="molecule type" value="Genomic_DNA"/>
</dbReference>
<feature type="domain" description="Helicase C-terminal" evidence="3">
    <location>
        <begin position="363"/>
        <end position="510"/>
    </location>
</feature>
<dbReference type="GO" id="GO:0005524">
    <property type="term" value="F:ATP binding"/>
    <property type="evidence" value="ECO:0007669"/>
    <property type="project" value="InterPro"/>
</dbReference>
<evidence type="ECO:0000313" key="10">
    <source>
        <dbReference type="EMBL" id="CAB5226609.1"/>
    </source>
</evidence>
<evidence type="ECO:0000259" key="3">
    <source>
        <dbReference type="PROSITE" id="PS51194"/>
    </source>
</evidence>
<dbReference type="GO" id="GO:0006281">
    <property type="term" value="P:DNA repair"/>
    <property type="evidence" value="ECO:0007669"/>
    <property type="project" value="TreeGrafter"/>
</dbReference>
<dbReference type="PROSITE" id="PS51192">
    <property type="entry name" value="HELICASE_ATP_BIND_1"/>
    <property type="match status" value="1"/>
</dbReference>
<dbReference type="Gene3D" id="3.40.50.10810">
    <property type="entry name" value="Tandem AAA-ATPase domain"/>
    <property type="match status" value="1"/>
</dbReference>
<evidence type="ECO:0000313" key="8">
    <source>
        <dbReference type="EMBL" id="CAB4196113.1"/>
    </source>
</evidence>
<evidence type="ECO:0000313" key="9">
    <source>
        <dbReference type="EMBL" id="CAB4210965.1"/>
    </source>
</evidence>
<dbReference type="GO" id="GO:0016787">
    <property type="term" value="F:hydrolase activity"/>
    <property type="evidence" value="ECO:0007669"/>
    <property type="project" value="UniProtKB-KW"/>
</dbReference>
<dbReference type="Pfam" id="PF00176">
    <property type="entry name" value="SNF2-rel_dom"/>
    <property type="match status" value="1"/>
</dbReference>
<keyword evidence="5" id="KW-0347">Helicase</keyword>
<feature type="domain" description="Helicase ATP-binding" evidence="2">
    <location>
        <begin position="77"/>
        <end position="239"/>
    </location>
</feature>
<gene>
    <name evidence="6" type="ORF">UFOVP1064_33</name>
    <name evidence="7" type="ORF">UFOVP1197_30</name>
    <name evidence="8" type="ORF">UFOVP1294_60</name>
    <name evidence="9" type="ORF">UFOVP1412_63</name>
    <name evidence="10" type="ORF">UFOVP1515_8</name>
    <name evidence="4" type="ORF">UFOVP659_42</name>
    <name evidence="5" type="ORF">UFOVP885_21</name>
</gene>
<reference evidence="5" key="1">
    <citation type="submission" date="2020-05" db="EMBL/GenBank/DDBJ databases">
        <authorList>
            <person name="Chiriac C."/>
            <person name="Salcher M."/>
            <person name="Ghai R."/>
            <person name="Kavagutti S V."/>
        </authorList>
    </citation>
    <scope>NUCLEOTIDE SEQUENCE</scope>
</reference>
<dbReference type="SMART" id="SM00490">
    <property type="entry name" value="HELICc"/>
    <property type="match status" value="1"/>
</dbReference>
<evidence type="ECO:0000313" key="5">
    <source>
        <dbReference type="EMBL" id="CAB4169350.1"/>
    </source>
</evidence>
<keyword evidence="5" id="KW-0067">ATP-binding</keyword>
<evidence type="ECO:0000259" key="2">
    <source>
        <dbReference type="PROSITE" id="PS51192"/>
    </source>
</evidence>
<dbReference type="SMART" id="SM00487">
    <property type="entry name" value="DEXDc"/>
    <property type="match status" value="1"/>
</dbReference>
<dbReference type="Gene3D" id="3.40.50.300">
    <property type="entry name" value="P-loop containing nucleotide triphosphate hydrolases"/>
    <property type="match status" value="1"/>
</dbReference>
<dbReference type="EMBL" id="LR796628">
    <property type="protein sequence ID" value="CAB4156107.1"/>
    <property type="molecule type" value="Genomic_DNA"/>
</dbReference>
<protein>
    <submittedName>
        <fullName evidence="5">HepA Superfamily II DNA/RNA helicases, SNF2 family</fullName>
    </submittedName>
</protein>
<dbReference type="EMBL" id="LR797154">
    <property type="protein sequence ID" value="CAB4190040.1"/>
    <property type="molecule type" value="Genomic_DNA"/>
</dbReference>
<dbReference type="InterPro" id="IPR027417">
    <property type="entry name" value="P-loop_NTPase"/>
</dbReference>
<dbReference type="EMBL" id="LR796846">
    <property type="protein sequence ID" value="CAB4169350.1"/>
    <property type="molecule type" value="Genomic_DNA"/>
</dbReference>
<dbReference type="InterPro" id="IPR014001">
    <property type="entry name" value="Helicase_ATP-bd"/>
</dbReference>
<evidence type="ECO:0000313" key="4">
    <source>
        <dbReference type="EMBL" id="CAB4156107.1"/>
    </source>
</evidence>
<accession>A0A6J5PBV4</accession>
<dbReference type="InterPro" id="IPR001650">
    <property type="entry name" value="Helicase_C-like"/>
</dbReference>
<dbReference type="InterPro" id="IPR049730">
    <property type="entry name" value="SNF2/RAD54-like_C"/>
</dbReference>
<dbReference type="CDD" id="cd18793">
    <property type="entry name" value="SF2_C_SNF"/>
    <property type="match status" value="1"/>
</dbReference>
<evidence type="ECO:0000313" key="7">
    <source>
        <dbReference type="EMBL" id="CAB4190040.1"/>
    </source>
</evidence>
<dbReference type="InterPro" id="IPR000330">
    <property type="entry name" value="SNF2_N"/>
</dbReference>
<organism evidence="5">
    <name type="scientific">uncultured Caudovirales phage</name>
    <dbReference type="NCBI Taxonomy" id="2100421"/>
    <lineage>
        <taxon>Viruses</taxon>
        <taxon>Duplodnaviria</taxon>
        <taxon>Heunggongvirae</taxon>
        <taxon>Uroviricota</taxon>
        <taxon>Caudoviricetes</taxon>
        <taxon>Peduoviridae</taxon>
        <taxon>Maltschvirus</taxon>
        <taxon>Maltschvirus maltsch</taxon>
    </lineage>
</organism>
<dbReference type="PROSITE" id="PS51194">
    <property type="entry name" value="HELICASE_CTER"/>
    <property type="match status" value="1"/>
</dbReference>
<proteinExistence type="predicted"/>
<name>A0A6J5PBV4_9CAUD</name>
<dbReference type="PANTHER" id="PTHR45766:SF6">
    <property type="entry name" value="SWI_SNF-RELATED MATRIX-ASSOCIATED ACTIN-DEPENDENT REGULATOR OF CHROMATIN SUBFAMILY A-LIKE PROTEIN 1"/>
    <property type="match status" value="1"/>
</dbReference>
<dbReference type="Pfam" id="PF00271">
    <property type="entry name" value="Helicase_C"/>
    <property type="match status" value="1"/>
</dbReference>
<dbReference type="SUPFAM" id="SSF52540">
    <property type="entry name" value="P-loop containing nucleoside triphosphate hydrolases"/>
    <property type="match status" value="2"/>
</dbReference>
<dbReference type="EMBL" id="LR797241">
    <property type="protein sequence ID" value="CAB4196113.1"/>
    <property type="molecule type" value="Genomic_DNA"/>
</dbReference>
<evidence type="ECO:0000313" key="6">
    <source>
        <dbReference type="EMBL" id="CAB4181420.1"/>
    </source>
</evidence>
<dbReference type="GO" id="GO:0031297">
    <property type="term" value="P:replication fork processing"/>
    <property type="evidence" value="ECO:0007669"/>
    <property type="project" value="TreeGrafter"/>
</dbReference>
<keyword evidence="1" id="KW-0378">Hydrolase</keyword>
<dbReference type="GO" id="GO:0004386">
    <property type="term" value="F:helicase activity"/>
    <property type="evidence" value="ECO:0007669"/>
    <property type="project" value="UniProtKB-KW"/>
</dbReference>
<keyword evidence="5" id="KW-0547">Nucleotide-binding</keyword>
<dbReference type="EMBL" id="LR797365">
    <property type="protein sequence ID" value="CAB4210965.1"/>
    <property type="molecule type" value="Genomic_DNA"/>
</dbReference>
<sequence>MKIIDGKALLLKLRSPKQVTAVIPKSREVSQHEVLVKWGVDEVFALRNMNIKVPSPIEGRYAWPGQYKPMAHQRTTASFLTLNKRAFCFNEQGTGKTASAIWAADFLMTQGKVHRVLVICPLSIMDSAWRADLFSVAMHRTIGVAYGSSAKRRAIIAQNTEFVVINYDGVEVIAEDIAKGGFDLIIVDEATHYKNAQSKRWKVLNKLVTPDTWLWLMTGTPAAQSPIDSYGLAKLIDSTSVPRNFNVFKDTVMQRVSQYRWEPKETATDTVYRILQPAIRFLKSQCLDLPDLSYVKRKVELTAQQKHYYTLLKKNLAMELASTRVTAVNAAVAMSKLLQISAGAVYDEDGDSVTFDISNRYNVLKEVIDETRNKVLIFVPFKHAITLLTDKLRKDGVDTEVIQGDVSASKRTDIINRFQTTKSPRVLVIQPQAAAHGVTLTAADTIIWWGPTSSLETYAQANARIHRAGQVNKCTIVQLVGSPVEARVYQLLDQKIDVHSKLIDLYNDLID</sequence>
<evidence type="ECO:0000256" key="1">
    <source>
        <dbReference type="ARBA" id="ARBA00022801"/>
    </source>
</evidence>
<dbReference type="EMBL" id="LR797015">
    <property type="protein sequence ID" value="CAB4181420.1"/>
    <property type="molecule type" value="Genomic_DNA"/>
</dbReference>
<dbReference type="PANTHER" id="PTHR45766">
    <property type="entry name" value="DNA ANNEALING HELICASE AND ENDONUCLEASE ZRANB3 FAMILY MEMBER"/>
    <property type="match status" value="1"/>
</dbReference>